<proteinExistence type="predicted"/>
<reference evidence="2" key="1">
    <citation type="submission" date="2023-05" db="EMBL/GenBank/DDBJ databases">
        <authorList>
            <person name="Huff M."/>
        </authorList>
    </citation>
    <scope>NUCLEOTIDE SEQUENCE</scope>
</reference>
<dbReference type="AlphaFoldDB" id="A0AAD1ZE13"/>
<organism evidence="2 3">
    <name type="scientific">Fraxinus pennsylvanica</name>
    <dbReference type="NCBI Taxonomy" id="56036"/>
    <lineage>
        <taxon>Eukaryota</taxon>
        <taxon>Viridiplantae</taxon>
        <taxon>Streptophyta</taxon>
        <taxon>Embryophyta</taxon>
        <taxon>Tracheophyta</taxon>
        <taxon>Spermatophyta</taxon>
        <taxon>Magnoliopsida</taxon>
        <taxon>eudicotyledons</taxon>
        <taxon>Gunneridae</taxon>
        <taxon>Pentapetalae</taxon>
        <taxon>asterids</taxon>
        <taxon>lamiids</taxon>
        <taxon>Lamiales</taxon>
        <taxon>Oleaceae</taxon>
        <taxon>Oleeae</taxon>
        <taxon>Fraxinus</taxon>
    </lineage>
</organism>
<sequence length="143" mass="15552">MKRALIIGLCDIGVKGYANLVQLNKEPRGCHPLPDISSSDSPMVSLTSKVQKYPTKFVKAKSIMAILILLTFPSYVYFCTPNAPIMAPAFPDAVLSARQVDLNLVGNSSVGRTNVVLLGPKLAKKNFSPYNAAKIHLLFSVFK</sequence>
<evidence type="ECO:0000313" key="3">
    <source>
        <dbReference type="Proteomes" id="UP000834106"/>
    </source>
</evidence>
<evidence type="ECO:0000313" key="2">
    <source>
        <dbReference type="EMBL" id="CAI9767584.1"/>
    </source>
</evidence>
<protein>
    <submittedName>
        <fullName evidence="2">Uncharacterized protein</fullName>
    </submittedName>
</protein>
<keyword evidence="3" id="KW-1185">Reference proteome</keyword>
<dbReference type="Proteomes" id="UP000834106">
    <property type="component" value="Chromosome 9"/>
</dbReference>
<name>A0AAD1ZE13_9LAMI</name>
<feature type="transmembrane region" description="Helical" evidence="1">
    <location>
        <begin position="58"/>
        <end position="78"/>
    </location>
</feature>
<keyword evidence="1" id="KW-1133">Transmembrane helix</keyword>
<accession>A0AAD1ZE13</accession>
<keyword evidence="1" id="KW-0472">Membrane</keyword>
<keyword evidence="1" id="KW-0812">Transmembrane</keyword>
<gene>
    <name evidence="2" type="ORF">FPE_LOCUS15014</name>
</gene>
<dbReference type="EMBL" id="OU503044">
    <property type="protein sequence ID" value="CAI9767584.1"/>
    <property type="molecule type" value="Genomic_DNA"/>
</dbReference>
<evidence type="ECO:0000256" key="1">
    <source>
        <dbReference type="SAM" id="Phobius"/>
    </source>
</evidence>